<dbReference type="RefSeq" id="XP_022318548.1">
    <property type="nucleotide sequence ID" value="XM_022462840.1"/>
</dbReference>
<evidence type="ECO:0000256" key="2">
    <source>
        <dbReference type="SAM" id="Phobius"/>
    </source>
</evidence>
<keyword evidence="2" id="KW-0472">Membrane</keyword>
<organism evidence="4 5">
    <name type="scientific">Crassostrea virginica</name>
    <name type="common">Eastern oyster</name>
    <dbReference type="NCBI Taxonomy" id="6565"/>
    <lineage>
        <taxon>Eukaryota</taxon>
        <taxon>Metazoa</taxon>
        <taxon>Spiralia</taxon>
        <taxon>Lophotrochozoa</taxon>
        <taxon>Mollusca</taxon>
        <taxon>Bivalvia</taxon>
        <taxon>Autobranchia</taxon>
        <taxon>Pteriomorphia</taxon>
        <taxon>Ostreida</taxon>
        <taxon>Ostreoidea</taxon>
        <taxon>Ostreidae</taxon>
        <taxon>Crassostrea</taxon>
    </lineage>
</organism>
<evidence type="ECO:0000256" key="1">
    <source>
        <dbReference type="SAM" id="MobiDB-lite"/>
    </source>
</evidence>
<dbReference type="OrthoDB" id="6154478at2759"/>
<evidence type="ECO:0000313" key="5">
    <source>
        <dbReference type="RefSeq" id="XP_022318548.1"/>
    </source>
</evidence>
<keyword evidence="4" id="KW-1185">Reference proteome</keyword>
<keyword evidence="2" id="KW-0812">Transmembrane</keyword>
<name>A0A8B8CRV1_CRAVI</name>
<keyword evidence="2" id="KW-1133">Transmembrane helix</keyword>
<evidence type="ECO:0000259" key="3">
    <source>
        <dbReference type="Pfam" id="PF20720"/>
    </source>
</evidence>
<feature type="domain" description="Novel STAND NTPase 3" evidence="3">
    <location>
        <begin position="165"/>
        <end position="314"/>
    </location>
</feature>
<dbReference type="Pfam" id="PF20720">
    <property type="entry name" value="nSTAND3"/>
    <property type="match status" value="1"/>
</dbReference>
<dbReference type="InterPro" id="IPR027417">
    <property type="entry name" value="P-loop_NTPase"/>
</dbReference>
<dbReference type="InterPro" id="IPR049050">
    <property type="entry name" value="nSTAND3"/>
</dbReference>
<dbReference type="AlphaFoldDB" id="A0A8B8CRV1"/>
<proteinExistence type="predicted"/>
<gene>
    <name evidence="5" type="primary">LOC111121524</name>
</gene>
<dbReference type="Proteomes" id="UP000694844">
    <property type="component" value="Chromosome 1"/>
</dbReference>
<dbReference type="SUPFAM" id="SSF52540">
    <property type="entry name" value="P-loop containing nucleoside triphosphate hydrolases"/>
    <property type="match status" value="1"/>
</dbReference>
<dbReference type="CDD" id="cd12087">
    <property type="entry name" value="TM_EGFR-like"/>
    <property type="match status" value="1"/>
</dbReference>
<protein>
    <submittedName>
        <fullName evidence="5">Uncharacterized protein LOC111121524 isoform X1</fullName>
    </submittedName>
</protein>
<feature type="region of interest" description="Disordered" evidence="1">
    <location>
        <begin position="475"/>
        <end position="494"/>
    </location>
</feature>
<sequence length="596" mass="68881">MFKIRQTPCAVNKTVLEKDKKLFNCSSSINVYHCIQDERNRTGEICIQPVWVQKNYCPEYNSGANALDTVPCNVSYGCPDVTFLSNQVYQYPACLNKTHTEEISKNGGHSHSLLWLWIVIAVLAVIVLSAIIFYFVWRRKQRDPCGKNDPESQSFLTNIDSDKLFYNTSAYHQAVQFIKDGGRFLFLIGQWGSGKTTVAKRVYTSVTGKTPVLAKDLLGFDIHEQEKPVIFDEAISRNLSYEEKQALKTNINSCCERKSSVPEEFLFIIFTFTDTNEYKECIKLLPHDEKLKIINLHDSLTKGDRSQILHAHFKYFCPDQAFNEIEKIAIKNSTKSLGYPEMCFLFCRSKQLREQTGPLIFFNRPLLNLSLYLQKMHHTEDRDKFLLLVYMCLNEMNKDIKASNNELLVFLESHEPCECLKIKDEENPNQLKLIRTKEADNGMEKTCESHLVAGDTSDKFVDSLSQTMSLEAEIAEDTVENKSPKPSNANPKQLDRDYDRIRSLISWEFVVKVPESPYKYRLQHDIIKRITLIVYGTCYFDKLLEYAKLANLEGWIEKESLVEALRSKLNDIKPVLKVNSEKWETYKQKCKPSISR</sequence>
<accession>A0A8B8CRV1</accession>
<reference evidence="4" key="1">
    <citation type="submission" date="2024-06" db="UniProtKB">
        <authorList>
            <consortium name="RefSeq"/>
        </authorList>
    </citation>
    <scope>NUCLEOTIDE SEQUENCE [LARGE SCALE GENOMIC DNA]</scope>
</reference>
<feature type="transmembrane region" description="Helical" evidence="2">
    <location>
        <begin position="114"/>
        <end position="137"/>
    </location>
</feature>
<evidence type="ECO:0000313" key="4">
    <source>
        <dbReference type="Proteomes" id="UP000694844"/>
    </source>
</evidence>
<dbReference type="GeneID" id="111121524"/>
<reference evidence="5" key="2">
    <citation type="submission" date="2025-08" db="UniProtKB">
        <authorList>
            <consortium name="RefSeq"/>
        </authorList>
    </citation>
    <scope>IDENTIFICATION</scope>
    <source>
        <tissue evidence="5">Whole sample</tissue>
    </source>
</reference>
<dbReference type="KEGG" id="cvn:111121524"/>